<dbReference type="AlphaFoldDB" id="A0A024GMD4"/>
<dbReference type="Proteomes" id="UP000053237">
    <property type="component" value="Unassembled WGS sequence"/>
</dbReference>
<dbReference type="EMBL" id="CAIX01000182">
    <property type="protein sequence ID" value="CCI47702.1"/>
    <property type="molecule type" value="Genomic_DNA"/>
</dbReference>
<gene>
    <name evidence="2" type="ORF">BN9_087180</name>
</gene>
<feature type="chain" id="PRO_5001529584" evidence="1">
    <location>
        <begin position="21"/>
        <end position="283"/>
    </location>
</feature>
<keyword evidence="3" id="KW-1185">Reference proteome</keyword>
<keyword evidence="1" id="KW-0732">Signal</keyword>
<protein>
    <submittedName>
        <fullName evidence="2">Uncharacterized protein</fullName>
    </submittedName>
</protein>
<feature type="signal peptide" evidence="1">
    <location>
        <begin position="1"/>
        <end position="20"/>
    </location>
</feature>
<evidence type="ECO:0000313" key="2">
    <source>
        <dbReference type="EMBL" id="CCI47702.1"/>
    </source>
</evidence>
<name>A0A024GMD4_9STRA</name>
<proteinExistence type="predicted"/>
<sequence>MRAMSLQLPLLSCLVTITLGKLVLQYFFDQRRAAVNFQSHKKSITYSVRFTTKPYTTSLAEDIYDCLFDRKFQTRLCRILELAEREEAIQEAPVENSERHMVINIPNLLHEQASVESVCINLSERYLSINQDLCLLPLPEGKDSDDIHLLKEGKLQLRKVTVGSRTIWLFVPLTIDLDDVEMMIPVQYYSLIKRVIDEEKHLKLSLLGGPPITLQHDHFDSSPSAFTFYSCRITFYEGDEWRLGQPFLRAYNVQIFKDHNKIGLPLESEASSSTLRLRALDDQ</sequence>
<accession>A0A024GMD4</accession>
<comment type="caution">
    <text evidence="2">The sequence shown here is derived from an EMBL/GenBank/DDBJ whole genome shotgun (WGS) entry which is preliminary data.</text>
</comment>
<reference evidence="2 3" key="1">
    <citation type="submission" date="2012-05" db="EMBL/GenBank/DDBJ databases">
        <title>Recombination and specialization in a pathogen metapopulation.</title>
        <authorList>
            <person name="Gardiner A."/>
            <person name="Kemen E."/>
            <person name="Schultz-Larsen T."/>
            <person name="MacLean D."/>
            <person name="Van Oosterhout C."/>
            <person name="Jones J.D.G."/>
        </authorList>
    </citation>
    <scope>NUCLEOTIDE SEQUENCE [LARGE SCALE GENOMIC DNA]</scope>
    <source>
        <strain evidence="2 3">Ac Nc2</strain>
    </source>
</reference>
<evidence type="ECO:0000313" key="3">
    <source>
        <dbReference type="Proteomes" id="UP000053237"/>
    </source>
</evidence>
<organism evidence="2 3">
    <name type="scientific">Albugo candida</name>
    <dbReference type="NCBI Taxonomy" id="65357"/>
    <lineage>
        <taxon>Eukaryota</taxon>
        <taxon>Sar</taxon>
        <taxon>Stramenopiles</taxon>
        <taxon>Oomycota</taxon>
        <taxon>Peronosporomycetes</taxon>
        <taxon>Albuginales</taxon>
        <taxon>Albuginaceae</taxon>
        <taxon>Albugo</taxon>
    </lineage>
</organism>
<evidence type="ECO:0000256" key="1">
    <source>
        <dbReference type="SAM" id="SignalP"/>
    </source>
</evidence>
<dbReference type="InParanoid" id="A0A024GMD4"/>